<feature type="non-terminal residue" evidence="1">
    <location>
        <position position="114"/>
    </location>
</feature>
<name>A0A9X2BZQ2_9PROT</name>
<reference evidence="1" key="1">
    <citation type="submission" date="2022-04" db="EMBL/GenBank/DDBJ databases">
        <title>Roseomonas acroporae sp. nov., isolated from coral Acropora digitifera.</title>
        <authorList>
            <person name="Sun H."/>
        </authorList>
    </citation>
    <scope>NUCLEOTIDE SEQUENCE</scope>
    <source>
        <strain evidence="1">NAR14</strain>
    </source>
</reference>
<sequence>FWHLSDFQDSVNEIDTNDKFGLDYRTSNQGFIYRHTDGSTKDFGGEKADLEWPNRWRWYATDFGPDFMIFYIGFGDDLSSAVCTQWRETPESYKTTTFYSIFDYTMTNNPSNDA</sequence>
<evidence type="ECO:0000313" key="1">
    <source>
        <dbReference type="EMBL" id="MCK8788189.1"/>
    </source>
</evidence>
<evidence type="ECO:0000313" key="2">
    <source>
        <dbReference type="Proteomes" id="UP001139516"/>
    </source>
</evidence>
<comment type="caution">
    <text evidence="1">The sequence shown here is derived from an EMBL/GenBank/DDBJ whole genome shotgun (WGS) entry which is preliminary data.</text>
</comment>
<gene>
    <name evidence="1" type="ORF">M0638_27960</name>
</gene>
<dbReference type="Proteomes" id="UP001139516">
    <property type="component" value="Unassembled WGS sequence"/>
</dbReference>
<dbReference type="RefSeq" id="WP_248670230.1">
    <property type="nucleotide sequence ID" value="NZ_JALPRX010000208.1"/>
</dbReference>
<proteinExistence type="predicted"/>
<dbReference type="EMBL" id="JALPRX010000208">
    <property type="protein sequence ID" value="MCK8788189.1"/>
    <property type="molecule type" value="Genomic_DNA"/>
</dbReference>
<protein>
    <submittedName>
        <fullName evidence="1">Uncharacterized protein</fullName>
    </submittedName>
</protein>
<keyword evidence="2" id="KW-1185">Reference proteome</keyword>
<organism evidence="1 2">
    <name type="scientific">Roseomonas acroporae</name>
    <dbReference type="NCBI Taxonomy" id="2937791"/>
    <lineage>
        <taxon>Bacteria</taxon>
        <taxon>Pseudomonadati</taxon>
        <taxon>Pseudomonadota</taxon>
        <taxon>Alphaproteobacteria</taxon>
        <taxon>Acetobacterales</taxon>
        <taxon>Roseomonadaceae</taxon>
        <taxon>Roseomonas</taxon>
    </lineage>
</organism>
<feature type="non-terminal residue" evidence="1">
    <location>
        <position position="1"/>
    </location>
</feature>
<accession>A0A9X2BZQ2</accession>
<dbReference type="AlphaFoldDB" id="A0A9X2BZQ2"/>